<feature type="transmembrane region" description="Helical" evidence="1">
    <location>
        <begin position="67"/>
        <end position="86"/>
    </location>
</feature>
<keyword evidence="3" id="KW-1185">Reference proteome</keyword>
<organism evidence="2 3">
    <name type="scientific">Edaphobacter dinghuensis</name>
    <dbReference type="NCBI Taxonomy" id="1560005"/>
    <lineage>
        <taxon>Bacteria</taxon>
        <taxon>Pseudomonadati</taxon>
        <taxon>Acidobacteriota</taxon>
        <taxon>Terriglobia</taxon>
        <taxon>Terriglobales</taxon>
        <taxon>Acidobacteriaceae</taxon>
        <taxon>Edaphobacter</taxon>
    </lineage>
</organism>
<evidence type="ECO:0000313" key="3">
    <source>
        <dbReference type="Proteomes" id="UP000647241"/>
    </source>
</evidence>
<keyword evidence="1" id="KW-0812">Transmembrane</keyword>
<evidence type="ECO:0000313" key="2">
    <source>
        <dbReference type="EMBL" id="GGG85056.1"/>
    </source>
</evidence>
<sequence>MLMSMGRWVGLASLIWVIVLAVFLIAPLFPKLWFSDVWPTTLLGLAIADIVAIGLATKAALSVNRLWWWSVGGGVVVCILLLGSIAG</sequence>
<feature type="transmembrane region" description="Helical" evidence="1">
    <location>
        <begin position="6"/>
        <end position="29"/>
    </location>
</feature>
<feature type="transmembrane region" description="Helical" evidence="1">
    <location>
        <begin position="41"/>
        <end position="61"/>
    </location>
</feature>
<dbReference type="Proteomes" id="UP000647241">
    <property type="component" value="Unassembled WGS sequence"/>
</dbReference>
<gene>
    <name evidence="2" type="ORF">GCM10011585_31120</name>
</gene>
<evidence type="ECO:0000256" key="1">
    <source>
        <dbReference type="SAM" id="Phobius"/>
    </source>
</evidence>
<reference evidence="2" key="2">
    <citation type="submission" date="2020-09" db="EMBL/GenBank/DDBJ databases">
        <authorList>
            <person name="Sun Q."/>
            <person name="Zhou Y."/>
        </authorList>
    </citation>
    <scope>NUCLEOTIDE SEQUENCE</scope>
    <source>
        <strain evidence="2">CGMCC 1.12997</strain>
    </source>
</reference>
<dbReference type="EMBL" id="BMGT01000003">
    <property type="protein sequence ID" value="GGG85056.1"/>
    <property type="molecule type" value="Genomic_DNA"/>
</dbReference>
<protein>
    <submittedName>
        <fullName evidence="2">Uncharacterized protein</fullName>
    </submittedName>
</protein>
<keyword evidence="1" id="KW-1133">Transmembrane helix</keyword>
<proteinExistence type="predicted"/>
<name>A0A917M8U8_9BACT</name>
<dbReference type="AlphaFoldDB" id="A0A917M8U8"/>
<accession>A0A917M8U8</accession>
<keyword evidence="1" id="KW-0472">Membrane</keyword>
<comment type="caution">
    <text evidence="2">The sequence shown here is derived from an EMBL/GenBank/DDBJ whole genome shotgun (WGS) entry which is preliminary data.</text>
</comment>
<reference evidence="2" key="1">
    <citation type="journal article" date="2014" name="Int. J. Syst. Evol. Microbiol.">
        <title>Complete genome sequence of Corynebacterium casei LMG S-19264T (=DSM 44701T), isolated from a smear-ripened cheese.</title>
        <authorList>
            <consortium name="US DOE Joint Genome Institute (JGI-PGF)"/>
            <person name="Walter F."/>
            <person name="Albersmeier A."/>
            <person name="Kalinowski J."/>
            <person name="Ruckert C."/>
        </authorList>
    </citation>
    <scope>NUCLEOTIDE SEQUENCE</scope>
    <source>
        <strain evidence="2">CGMCC 1.12997</strain>
    </source>
</reference>